<organism evidence="4 5">
    <name type="scientific">Rotaria magnacalcarata</name>
    <dbReference type="NCBI Taxonomy" id="392030"/>
    <lineage>
        <taxon>Eukaryota</taxon>
        <taxon>Metazoa</taxon>
        <taxon>Spiralia</taxon>
        <taxon>Gnathifera</taxon>
        <taxon>Rotifera</taxon>
        <taxon>Eurotatoria</taxon>
        <taxon>Bdelloidea</taxon>
        <taxon>Philodinida</taxon>
        <taxon>Philodinidae</taxon>
        <taxon>Rotaria</taxon>
    </lineage>
</organism>
<evidence type="ECO:0000313" key="5">
    <source>
        <dbReference type="Proteomes" id="UP000663856"/>
    </source>
</evidence>
<dbReference type="AlphaFoldDB" id="A0A816RBH9"/>
<dbReference type="InterPro" id="IPR005162">
    <property type="entry name" value="Retrotrans_gag_dom"/>
</dbReference>
<feature type="region of interest" description="Disordered" evidence="2">
    <location>
        <begin position="272"/>
        <end position="309"/>
    </location>
</feature>
<evidence type="ECO:0000256" key="1">
    <source>
        <dbReference type="PROSITE-ProRule" id="PRU00047"/>
    </source>
</evidence>
<dbReference type="PANTHER" id="PTHR33223">
    <property type="entry name" value="CCHC-TYPE DOMAIN-CONTAINING PROTEIN"/>
    <property type="match status" value="1"/>
</dbReference>
<dbReference type="SUPFAM" id="SSF57756">
    <property type="entry name" value="Retrovirus zinc finger-like domains"/>
    <property type="match status" value="1"/>
</dbReference>
<dbReference type="EMBL" id="CAJNRF010005656">
    <property type="protein sequence ID" value="CAF2072874.1"/>
    <property type="molecule type" value="Genomic_DNA"/>
</dbReference>
<dbReference type="Pfam" id="PF03732">
    <property type="entry name" value="Retrotrans_gag"/>
    <property type="match status" value="1"/>
</dbReference>
<proteinExistence type="predicted"/>
<comment type="caution">
    <text evidence="4">The sequence shown here is derived from an EMBL/GenBank/DDBJ whole genome shotgun (WGS) entry which is preliminary data.</text>
</comment>
<reference evidence="4" key="1">
    <citation type="submission" date="2021-02" db="EMBL/GenBank/DDBJ databases">
        <authorList>
            <person name="Nowell W R."/>
        </authorList>
    </citation>
    <scope>NUCLEOTIDE SEQUENCE</scope>
</reference>
<evidence type="ECO:0000259" key="3">
    <source>
        <dbReference type="PROSITE" id="PS50158"/>
    </source>
</evidence>
<feature type="domain" description="CCHC-type" evidence="3">
    <location>
        <begin position="312"/>
        <end position="326"/>
    </location>
</feature>
<keyword evidence="1" id="KW-0862">Zinc</keyword>
<evidence type="ECO:0000256" key="2">
    <source>
        <dbReference type="SAM" id="MobiDB-lite"/>
    </source>
</evidence>
<dbReference type="Proteomes" id="UP000663856">
    <property type="component" value="Unassembled WGS sequence"/>
</dbReference>
<accession>A0A816RBH9</accession>
<dbReference type="GO" id="GO:0003676">
    <property type="term" value="F:nucleic acid binding"/>
    <property type="evidence" value="ECO:0007669"/>
    <property type="project" value="InterPro"/>
</dbReference>
<keyword evidence="1" id="KW-0479">Metal-binding</keyword>
<name>A0A816RBH9_9BILA</name>
<evidence type="ECO:0000313" key="4">
    <source>
        <dbReference type="EMBL" id="CAF2072874.1"/>
    </source>
</evidence>
<dbReference type="PANTHER" id="PTHR33223:SF6">
    <property type="entry name" value="CCHC-TYPE DOMAIN-CONTAINING PROTEIN"/>
    <property type="match status" value="1"/>
</dbReference>
<dbReference type="InterPro" id="IPR001878">
    <property type="entry name" value="Znf_CCHC"/>
</dbReference>
<gene>
    <name evidence="4" type="ORF">WKI299_LOCUS14508</name>
</gene>
<dbReference type="PROSITE" id="PS50158">
    <property type="entry name" value="ZF_CCHC"/>
    <property type="match status" value="1"/>
</dbReference>
<protein>
    <recommendedName>
        <fullName evidence="3">CCHC-type domain-containing protein</fullName>
    </recommendedName>
</protein>
<feature type="compositionally biased region" description="Polar residues" evidence="2">
    <location>
        <begin position="272"/>
        <end position="288"/>
    </location>
</feature>
<sequence>MPEKEAELFQKYAKMKNKTFLLGLFAIQLIRTFQNILQETKVETWKIVTKQLYQSRPTNPPPLPPRLSSDLQHNFLDSDQHNAQPTQAIHNTVVLSPILSFSTFSGKPTYRPRQFLLRVVEYARTINNWSTDTLLQGISQFLKDSALEWYCQLYITNNTPLNWSQFVSRFLAQFHSPIRVAQQEQEWSECKQQDNETINEFVVRLRAIWLEQRVDEQEADLIKHLFCKMRPDMLNLMSASRSSTLNEIIMEAQHVEEILYLRNKEFRLRQNTHNKPSINGHNPTSLMSIPTRAYNSSKSTSSTSTAQSNPTCWRCYETGHYAPNCPLNDTRRTFDSFDNNTEPLPPRPKNN</sequence>
<dbReference type="GO" id="GO:0008270">
    <property type="term" value="F:zinc ion binding"/>
    <property type="evidence" value="ECO:0007669"/>
    <property type="project" value="UniProtKB-KW"/>
</dbReference>
<dbReference type="SMART" id="SM00343">
    <property type="entry name" value="ZnF_C2HC"/>
    <property type="match status" value="1"/>
</dbReference>
<feature type="compositionally biased region" description="Low complexity" evidence="2">
    <location>
        <begin position="296"/>
        <end position="305"/>
    </location>
</feature>
<keyword evidence="1" id="KW-0863">Zinc-finger</keyword>
<dbReference type="InterPro" id="IPR036875">
    <property type="entry name" value="Znf_CCHC_sf"/>
</dbReference>
<dbReference type="Gene3D" id="4.10.60.10">
    <property type="entry name" value="Zinc finger, CCHC-type"/>
    <property type="match status" value="1"/>
</dbReference>